<dbReference type="KEGG" id="vg:15041365"/>
<evidence type="ECO:0000313" key="1">
    <source>
        <dbReference type="EMBL" id="AFN69756.1"/>
    </source>
</evidence>
<dbReference type="GeneID" id="15041365"/>
<dbReference type="RefSeq" id="YP_007677843.1">
    <property type="nucleotide sequence ID" value="NC_020879.1"/>
</dbReference>
<evidence type="ECO:0000313" key="2">
    <source>
        <dbReference type="Proteomes" id="UP000002894"/>
    </source>
</evidence>
<dbReference type="EMBL" id="JN377895">
    <property type="protein sequence ID" value="AFN69756.1"/>
    <property type="molecule type" value="Genomic_DNA"/>
</dbReference>
<dbReference type="OrthoDB" id="28781at10239"/>
<accession>I6YMH5</accession>
<organism evidence="1 2">
    <name type="scientific">Aeromonas phage Aes012</name>
    <dbReference type="NCBI Taxonomy" id="1198014"/>
    <lineage>
        <taxon>Viruses</taxon>
        <taxon>Duplodnaviria</taxon>
        <taxon>Heunggongvirae</taxon>
        <taxon>Uroviricota</taxon>
        <taxon>Caudoviricetes</taxon>
        <taxon>Pantevenvirales</taxon>
        <taxon>Straboviridae</taxon>
        <taxon>Tulanevirus</taxon>
        <taxon>Tulanevirus aes12</taxon>
    </lineage>
</organism>
<name>I6YMH5_9CAUD</name>
<reference evidence="1 2" key="1">
    <citation type="submission" date="2011-07" db="EMBL/GenBank/DDBJ databases">
        <title>Complete genome of Aeromonas phage Aes012.</title>
        <authorList>
            <person name="Petrov V.M."/>
            <person name="Ratnayaka S."/>
            <person name="Karam J.D."/>
        </authorList>
    </citation>
    <scope>NUCLEOTIDE SEQUENCE [LARGE SCALE GENOMIC DNA]</scope>
</reference>
<gene>
    <name evidence="1" type="ORF">Aes012_126</name>
</gene>
<dbReference type="Proteomes" id="UP000002894">
    <property type="component" value="Segment"/>
</dbReference>
<keyword evidence="2" id="KW-1185">Reference proteome</keyword>
<proteinExistence type="predicted"/>
<protein>
    <submittedName>
        <fullName evidence="1">Putative phage protein</fullName>
    </submittedName>
</protein>
<sequence length="87" mass="10092">MTDQEMALHLQPSAMIRVWCEYDINGRFGGNNNEEVFQVVFPTGITPDAYDMHISLMVEKYVKDVTDLHPLELEGLFDWSYIEPKVL</sequence>